<evidence type="ECO:0000313" key="2">
    <source>
        <dbReference type="Proteomes" id="UP001163821"/>
    </source>
</evidence>
<dbReference type="RefSeq" id="WP_282592861.1">
    <property type="nucleotide sequence ID" value="NZ_JAPAAF010000032.1"/>
</dbReference>
<dbReference type="NCBIfam" id="TIGR03519">
    <property type="entry name" value="T9SS_PorP_fam"/>
    <property type="match status" value="1"/>
</dbReference>
<reference evidence="1" key="1">
    <citation type="submission" date="2022-10" db="EMBL/GenBank/DDBJ databases">
        <title>Gaoshiqiia sediminis gen. nov., sp. nov., isolated from coastal sediment.</title>
        <authorList>
            <person name="Yu W.X."/>
            <person name="Mu D.S."/>
            <person name="Du J.Z."/>
            <person name="Liang Y.Q."/>
        </authorList>
    </citation>
    <scope>NUCLEOTIDE SEQUENCE</scope>
    <source>
        <strain evidence="1">A06</strain>
    </source>
</reference>
<dbReference type="InterPro" id="IPR019861">
    <property type="entry name" value="PorP/SprF_Bacteroidetes"/>
</dbReference>
<organism evidence="1 2">
    <name type="scientific">Gaoshiqia sediminis</name>
    <dbReference type="NCBI Taxonomy" id="2986998"/>
    <lineage>
        <taxon>Bacteria</taxon>
        <taxon>Pseudomonadati</taxon>
        <taxon>Bacteroidota</taxon>
        <taxon>Bacteroidia</taxon>
        <taxon>Marinilabiliales</taxon>
        <taxon>Prolixibacteraceae</taxon>
        <taxon>Gaoshiqia</taxon>
    </lineage>
</organism>
<gene>
    <name evidence="1" type="ORF">N2K84_16115</name>
</gene>
<keyword evidence="2" id="KW-1185">Reference proteome</keyword>
<dbReference type="AlphaFoldDB" id="A0AA41YCU8"/>
<dbReference type="Pfam" id="PF11751">
    <property type="entry name" value="PorP_SprF"/>
    <property type="match status" value="1"/>
</dbReference>
<protein>
    <submittedName>
        <fullName evidence="1">Type IX secretion system membrane protein PorP/SprF</fullName>
    </submittedName>
</protein>
<name>A0AA41YCU8_9BACT</name>
<dbReference type="Proteomes" id="UP001163821">
    <property type="component" value="Unassembled WGS sequence"/>
</dbReference>
<proteinExistence type="predicted"/>
<accession>A0AA41YCU8</accession>
<sequence length="313" mass="35919">MKRFEYKYIIGLLVLLAVAKGSYGQQDPMYSQYMFNVQAYNPAYAGTWQSIGFMALGRYQWVGFEGGPETQTFTIQAPMRNENVGLGLSVIHDRIGEEKRFAVFSDYSYRLKLDQNVYLRLGIKAGFTSYQNDLSKYITYTSVDDHDPAFDGVIEEKFMPNFGIGAYLHSPSYYVGLSVPKMMQNDFEQGPEKIKTELEMRHFTLIGGYVFELSESLKFKPSFITRYVKGSPVVGDLNASFLLNDKFWLGAMVRTVGMFGFNTQFVINNKLRLGYAVDFDTSQIRKYHNGTHEIMVSYELSSVKTRYASPRYF</sequence>
<evidence type="ECO:0000313" key="1">
    <source>
        <dbReference type="EMBL" id="MCW0484268.1"/>
    </source>
</evidence>
<dbReference type="EMBL" id="JAPAAF010000032">
    <property type="protein sequence ID" value="MCW0484268.1"/>
    <property type="molecule type" value="Genomic_DNA"/>
</dbReference>
<comment type="caution">
    <text evidence="1">The sequence shown here is derived from an EMBL/GenBank/DDBJ whole genome shotgun (WGS) entry which is preliminary data.</text>
</comment>